<name>A0A1G7YF15_9FLAO</name>
<accession>A0A1G7YF15</accession>
<reference evidence="2" key="1">
    <citation type="submission" date="2016-10" db="EMBL/GenBank/DDBJ databases">
        <authorList>
            <person name="Varghese N."/>
            <person name="Submissions S."/>
        </authorList>
    </citation>
    <scope>NUCLEOTIDE SEQUENCE [LARGE SCALE GENOMIC DNA]</scope>
    <source>
        <strain evidence="2">CGMCC 1.2747</strain>
    </source>
</reference>
<dbReference type="STRING" id="178355.SAMN04488062_103174"/>
<evidence type="ECO:0000313" key="1">
    <source>
        <dbReference type="EMBL" id="SDG94859.1"/>
    </source>
</evidence>
<organism evidence="1 2">
    <name type="scientific">Flavobacterium omnivorum</name>
    <dbReference type="NCBI Taxonomy" id="178355"/>
    <lineage>
        <taxon>Bacteria</taxon>
        <taxon>Pseudomonadati</taxon>
        <taxon>Bacteroidota</taxon>
        <taxon>Flavobacteriia</taxon>
        <taxon>Flavobacteriales</taxon>
        <taxon>Flavobacteriaceae</taxon>
        <taxon>Flavobacterium</taxon>
    </lineage>
</organism>
<dbReference type="Proteomes" id="UP000199274">
    <property type="component" value="Unassembled WGS sequence"/>
</dbReference>
<proteinExistence type="predicted"/>
<dbReference type="RefSeq" id="WP_091255767.1">
    <property type="nucleotide sequence ID" value="NZ_FNDB01000003.1"/>
</dbReference>
<keyword evidence="2" id="KW-1185">Reference proteome</keyword>
<evidence type="ECO:0000313" key="2">
    <source>
        <dbReference type="Proteomes" id="UP000199274"/>
    </source>
</evidence>
<sequence length="65" mass="7789">MKAEDVFNIAIHLSDYELQRLNNLIVDKLKLKTEKVLKKLFKTQEQEEMMIHLIKLCFSKVKNKK</sequence>
<gene>
    <name evidence="1" type="ORF">SAMN04488062_103174</name>
</gene>
<dbReference type="AlphaFoldDB" id="A0A1G7YF15"/>
<protein>
    <submittedName>
        <fullName evidence="1">Uncharacterized protein</fullName>
    </submittedName>
</protein>
<dbReference type="EMBL" id="FNDB01000003">
    <property type="protein sequence ID" value="SDG94859.1"/>
    <property type="molecule type" value="Genomic_DNA"/>
</dbReference>